<accession>A0A0B7K761</accession>
<organism evidence="1">
    <name type="scientific">Bionectria ochroleuca</name>
    <name type="common">Gliocladium roseum</name>
    <dbReference type="NCBI Taxonomy" id="29856"/>
    <lineage>
        <taxon>Eukaryota</taxon>
        <taxon>Fungi</taxon>
        <taxon>Dikarya</taxon>
        <taxon>Ascomycota</taxon>
        <taxon>Pezizomycotina</taxon>
        <taxon>Sordariomycetes</taxon>
        <taxon>Hypocreomycetidae</taxon>
        <taxon>Hypocreales</taxon>
        <taxon>Bionectriaceae</taxon>
        <taxon>Clonostachys</taxon>
    </lineage>
</organism>
<reference evidence="1" key="1">
    <citation type="submission" date="2015-01" db="EMBL/GenBank/DDBJ databases">
        <authorList>
            <person name="Durling Mikael"/>
        </authorList>
    </citation>
    <scope>NUCLEOTIDE SEQUENCE</scope>
</reference>
<dbReference type="EMBL" id="CDPU01000020">
    <property type="protein sequence ID" value="CEO50770.1"/>
    <property type="molecule type" value="Genomic_DNA"/>
</dbReference>
<proteinExistence type="predicted"/>
<protein>
    <submittedName>
        <fullName evidence="1">Uncharacterized protein</fullName>
    </submittedName>
</protein>
<dbReference type="AlphaFoldDB" id="A0A0B7K761"/>
<sequence>MIPRFYLSRNIKGSLTWPTKIVGLRQDIYSDRQFTKPEDSLPAISGLARYFSTVLVDEYIAGLYQAADRTRALIQDALSKGDYISAVVRRSGIRSLDEAVTMPTCQVPGIRGRYGFCLAPYREPEYDYDGTRIRIGKRVG</sequence>
<name>A0A0B7K761_BIOOC</name>
<evidence type="ECO:0000313" key="1">
    <source>
        <dbReference type="EMBL" id="CEO50770.1"/>
    </source>
</evidence>
<gene>
    <name evidence="1" type="ORF">BN869_000006828_1</name>
</gene>